<keyword evidence="3" id="KW-1185">Reference proteome</keyword>
<evidence type="ECO:0000259" key="1">
    <source>
        <dbReference type="Pfam" id="PF12697"/>
    </source>
</evidence>
<name>A0A4R8DUU8_9BACT</name>
<dbReference type="InterPro" id="IPR000073">
    <property type="entry name" value="AB_hydrolase_1"/>
</dbReference>
<dbReference type="EMBL" id="SODV01000001">
    <property type="protein sequence ID" value="TDX01736.1"/>
    <property type="molecule type" value="Genomic_DNA"/>
</dbReference>
<evidence type="ECO:0000313" key="3">
    <source>
        <dbReference type="Proteomes" id="UP000294498"/>
    </source>
</evidence>
<dbReference type="AlphaFoldDB" id="A0A4R8DUU8"/>
<proteinExistence type="predicted"/>
<accession>A0A4R8DUU8</accession>
<reference evidence="2 3" key="1">
    <citation type="submission" date="2019-03" db="EMBL/GenBank/DDBJ databases">
        <title>Genomic Encyclopedia of Type Strains, Phase IV (KMG-IV): sequencing the most valuable type-strain genomes for metagenomic binning, comparative biology and taxonomic classification.</title>
        <authorList>
            <person name="Goeker M."/>
        </authorList>
    </citation>
    <scope>NUCLEOTIDE SEQUENCE [LARGE SCALE GENOMIC DNA]</scope>
    <source>
        <strain evidence="2 3">DSM 100059</strain>
    </source>
</reference>
<dbReference type="Proteomes" id="UP000294498">
    <property type="component" value="Unassembled WGS sequence"/>
</dbReference>
<dbReference type="OrthoDB" id="659408at2"/>
<feature type="domain" description="AB hydrolase-1" evidence="1">
    <location>
        <begin position="18"/>
        <end position="205"/>
    </location>
</feature>
<dbReference type="GO" id="GO:0016787">
    <property type="term" value="F:hydrolase activity"/>
    <property type="evidence" value="ECO:0007669"/>
    <property type="project" value="UniProtKB-KW"/>
</dbReference>
<organism evidence="2 3">
    <name type="scientific">Dinghuibacter silviterrae</name>
    <dbReference type="NCBI Taxonomy" id="1539049"/>
    <lineage>
        <taxon>Bacteria</taxon>
        <taxon>Pseudomonadati</taxon>
        <taxon>Bacteroidota</taxon>
        <taxon>Chitinophagia</taxon>
        <taxon>Chitinophagales</taxon>
        <taxon>Chitinophagaceae</taxon>
        <taxon>Dinghuibacter</taxon>
    </lineage>
</organism>
<protein>
    <submittedName>
        <fullName evidence="2">Alpha/beta hydrolase family protein</fullName>
    </submittedName>
</protein>
<dbReference type="SUPFAM" id="SSF53474">
    <property type="entry name" value="alpha/beta-Hydrolases"/>
    <property type="match status" value="1"/>
</dbReference>
<evidence type="ECO:0000313" key="2">
    <source>
        <dbReference type="EMBL" id="TDX01736.1"/>
    </source>
</evidence>
<dbReference type="Gene3D" id="3.40.50.1820">
    <property type="entry name" value="alpha/beta hydrolase"/>
    <property type="match status" value="1"/>
</dbReference>
<comment type="caution">
    <text evidence="2">The sequence shown here is derived from an EMBL/GenBank/DDBJ whole genome shotgun (WGS) entry which is preliminary data.</text>
</comment>
<keyword evidence="2" id="KW-0378">Hydrolase</keyword>
<gene>
    <name evidence="2" type="ORF">EDB95_2778</name>
</gene>
<dbReference type="RefSeq" id="WP_133994376.1">
    <property type="nucleotide sequence ID" value="NZ_SODV01000001.1"/>
</dbReference>
<dbReference type="InterPro" id="IPR029058">
    <property type="entry name" value="AB_hydrolase_fold"/>
</dbReference>
<dbReference type="Pfam" id="PF12697">
    <property type="entry name" value="Abhydrolase_6"/>
    <property type="match status" value="1"/>
</dbReference>
<sequence length="212" mass="23910">MTVYCISGLGADARVFEHLTLPGLELVHLPWLQPLAHEPIAAYAARMTAAVRHEKPILMGMSFGGIMAIEMAKYLPLHRLWLISTVKQRREMPLYMRMGKTLPLHKLFLPLNPQRWMGPLENYNLGVETPDEYAMVAEYRRSVNTAYLRWAINAIINWEASSPPGKSLHIHGGKDRIFPVGLAKPDHIIPGAGHLMVHNRADQVSRLLLADL</sequence>